<evidence type="ECO:0000259" key="2">
    <source>
        <dbReference type="PROSITE" id="PS50006"/>
    </source>
</evidence>
<feature type="domain" description="FHA" evidence="2">
    <location>
        <begin position="264"/>
        <end position="315"/>
    </location>
</feature>
<name>A0ABX8BK21_9ACTN</name>
<dbReference type="InterPro" id="IPR008984">
    <property type="entry name" value="SMAD_FHA_dom_sf"/>
</dbReference>
<dbReference type="SUPFAM" id="SSF49879">
    <property type="entry name" value="SMAD/FHA domain"/>
    <property type="match status" value="1"/>
</dbReference>
<keyword evidence="1" id="KW-0597">Phosphoprotein</keyword>
<sequence>MNLDDIEAHLAPSPDGADALVDLSNVVRNDRFGGPHPRSLDRLGMVIEALARRTSDRRVRVHALADRSLRHMPREYPSPREPRLLAEWIDRGTVVELPDVDGPLLELAEVTGLPVVSDDGFADFRELHPWIQGDTEHFLGVRPRAGGGVSVKRRNMGVRSPAEISRKVEESDLKAHRLLQGRERAPMVHVLKRSWRCPRRDCSLYDRNRGSRVRLPLMRGMRPVCEAHRVELADDGPRPPIVQLKLMVDGACVQRFTLEQDTVVTVGRAPGEGGLALYGHLPGDLLARVSRSHLEATVRDGTVLVRNLSGNGTRVRRHGSPDWSPVSGVRATGLDINDVVELVPSVTLTRSARKYPPELARAWQAAARRVPRDVQEETVVEKG</sequence>
<dbReference type="Proteomes" id="UP000676079">
    <property type="component" value="Chromosome"/>
</dbReference>
<dbReference type="EMBL" id="CP074133">
    <property type="protein sequence ID" value="QUX22451.1"/>
    <property type="molecule type" value="Genomic_DNA"/>
</dbReference>
<organism evidence="3 4">
    <name type="scientific">Nocardiopsis changdeensis</name>
    <dbReference type="NCBI Taxonomy" id="2831969"/>
    <lineage>
        <taxon>Bacteria</taxon>
        <taxon>Bacillati</taxon>
        <taxon>Actinomycetota</taxon>
        <taxon>Actinomycetes</taxon>
        <taxon>Streptosporangiales</taxon>
        <taxon>Nocardiopsidaceae</taxon>
        <taxon>Nocardiopsis</taxon>
    </lineage>
</organism>
<dbReference type="RefSeq" id="WP_220563667.1">
    <property type="nucleotide sequence ID" value="NZ_CP074133.1"/>
</dbReference>
<dbReference type="PROSITE" id="PS50006">
    <property type="entry name" value="FHA_DOMAIN"/>
    <property type="match status" value="1"/>
</dbReference>
<evidence type="ECO:0000313" key="3">
    <source>
        <dbReference type="EMBL" id="QUX22451.1"/>
    </source>
</evidence>
<evidence type="ECO:0000256" key="1">
    <source>
        <dbReference type="ARBA" id="ARBA00022553"/>
    </source>
</evidence>
<proteinExistence type="predicted"/>
<evidence type="ECO:0000313" key="4">
    <source>
        <dbReference type="Proteomes" id="UP000676079"/>
    </source>
</evidence>
<dbReference type="Gene3D" id="2.60.200.20">
    <property type="match status" value="1"/>
</dbReference>
<dbReference type="InterPro" id="IPR000253">
    <property type="entry name" value="FHA_dom"/>
</dbReference>
<reference evidence="3 4" key="1">
    <citation type="submission" date="2021-05" db="EMBL/GenBank/DDBJ databases">
        <title>Direct Submission.</title>
        <authorList>
            <person name="Li K."/>
            <person name="Gao J."/>
        </authorList>
    </citation>
    <scope>NUCLEOTIDE SEQUENCE [LARGE SCALE GENOMIC DNA]</scope>
    <source>
        <strain evidence="3 4">Mg02</strain>
    </source>
</reference>
<protein>
    <submittedName>
        <fullName evidence="3">FHA domain-containing protein</fullName>
    </submittedName>
</protein>
<keyword evidence="4" id="KW-1185">Reference proteome</keyword>
<accession>A0ABX8BK21</accession>
<gene>
    <name evidence="3" type="ORF">KGD84_29725</name>
</gene>